<reference evidence="1 2" key="1">
    <citation type="journal article" date="2015" name="Mol. Plant Microbe Interact.">
        <title>Genome, transcriptome, and functional analyses of Penicillium expansum provide new insights into secondary metabolism and pathogenicity.</title>
        <authorList>
            <person name="Ballester A.R."/>
            <person name="Marcet-Houben M."/>
            <person name="Levin E."/>
            <person name="Sela N."/>
            <person name="Selma-Lazaro C."/>
            <person name="Carmona L."/>
            <person name="Wisniewski M."/>
            <person name="Droby S."/>
            <person name="Gonzalez-Candelas L."/>
            <person name="Gabaldon T."/>
        </authorList>
    </citation>
    <scope>NUCLEOTIDE SEQUENCE [LARGE SCALE GENOMIC DNA]</scope>
    <source>
        <strain evidence="1 2">PHI-1</strain>
    </source>
</reference>
<dbReference type="OMA" id="CDREQWI"/>
<sequence>MNLCDREQWISDVELYALGYLALEAEGRAGEYPLHRLAVPSSVHGVKKQILNRVQDLRSKFVIPNFL</sequence>
<name>A0A0A2L829_PENIT</name>
<keyword evidence="2" id="KW-1185">Reference proteome</keyword>
<dbReference type="AlphaFoldDB" id="A0A0A2L829"/>
<gene>
    <name evidence="1" type="ORF">PITC_057410</name>
</gene>
<dbReference type="OrthoDB" id="5396831at2759"/>
<dbReference type="Proteomes" id="UP000030104">
    <property type="component" value="Unassembled WGS sequence"/>
</dbReference>
<comment type="caution">
    <text evidence="1">The sequence shown here is derived from an EMBL/GenBank/DDBJ whole genome shotgun (WGS) entry which is preliminary data.</text>
</comment>
<evidence type="ECO:0000313" key="2">
    <source>
        <dbReference type="Proteomes" id="UP000030104"/>
    </source>
</evidence>
<evidence type="ECO:0000313" key="1">
    <source>
        <dbReference type="EMBL" id="KGO72765.1"/>
    </source>
</evidence>
<dbReference type="STRING" id="40296.A0A0A2L829"/>
<protein>
    <submittedName>
        <fullName evidence="1">Uncharacterized protein</fullName>
    </submittedName>
</protein>
<organism evidence="1 2">
    <name type="scientific">Penicillium italicum</name>
    <name type="common">Blue mold</name>
    <dbReference type="NCBI Taxonomy" id="40296"/>
    <lineage>
        <taxon>Eukaryota</taxon>
        <taxon>Fungi</taxon>
        <taxon>Dikarya</taxon>
        <taxon>Ascomycota</taxon>
        <taxon>Pezizomycotina</taxon>
        <taxon>Eurotiomycetes</taxon>
        <taxon>Eurotiomycetidae</taxon>
        <taxon>Eurotiales</taxon>
        <taxon>Aspergillaceae</taxon>
        <taxon>Penicillium</taxon>
    </lineage>
</organism>
<dbReference type="HOGENOM" id="CLU_2813196_0_0_1"/>
<dbReference type="PhylomeDB" id="A0A0A2L829"/>
<dbReference type="EMBL" id="JQGA01000866">
    <property type="protein sequence ID" value="KGO72765.1"/>
    <property type="molecule type" value="Genomic_DNA"/>
</dbReference>
<proteinExistence type="predicted"/>
<accession>A0A0A2L829</accession>